<dbReference type="InterPro" id="IPR010664">
    <property type="entry name" value="LipoPS_assembly_LptC-rel"/>
</dbReference>
<accession>A0A1M5CU67</accession>
<evidence type="ECO:0000256" key="5">
    <source>
        <dbReference type="ARBA" id="ARBA00023136"/>
    </source>
</evidence>
<keyword evidence="7" id="KW-1185">Reference proteome</keyword>
<evidence type="ECO:0000256" key="1">
    <source>
        <dbReference type="ARBA" id="ARBA00022475"/>
    </source>
</evidence>
<dbReference type="PANTHER" id="PTHR37481:SF1">
    <property type="entry name" value="LIPOPOLYSACCHARIDE EXPORT SYSTEM PROTEIN LPTC"/>
    <property type="match status" value="1"/>
</dbReference>
<keyword evidence="4" id="KW-1133">Transmembrane helix</keyword>
<keyword evidence="2" id="KW-0997">Cell inner membrane</keyword>
<dbReference type="Pfam" id="PF06835">
    <property type="entry name" value="LptC"/>
    <property type="match status" value="1"/>
</dbReference>
<dbReference type="EMBL" id="FQUZ01000029">
    <property type="protein sequence ID" value="SHF57902.1"/>
    <property type="molecule type" value="Genomic_DNA"/>
</dbReference>
<dbReference type="GO" id="GO:0005886">
    <property type="term" value="C:plasma membrane"/>
    <property type="evidence" value="ECO:0007669"/>
    <property type="project" value="InterPro"/>
</dbReference>
<evidence type="ECO:0000313" key="7">
    <source>
        <dbReference type="Proteomes" id="UP000184327"/>
    </source>
</evidence>
<dbReference type="Proteomes" id="UP000184327">
    <property type="component" value="Unassembled WGS sequence"/>
</dbReference>
<dbReference type="STRING" id="1122156.SAMN02745117_02230"/>
<dbReference type="GO" id="GO:0017089">
    <property type="term" value="F:glycolipid transfer activity"/>
    <property type="evidence" value="ECO:0007669"/>
    <property type="project" value="TreeGrafter"/>
</dbReference>
<dbReference type="PANTHER" id="PTHR37481">
    <property type="entry name" value="LIPOPOLYSACCHARIDE EXPORT SYSTEM PROTEIN LPTC"/>
    <property type="match status" value="1"/>
</dbReference>
<keyword evidence="1" id="KW-1003">Cell membrane</keyword>
<organism evidence="6 7">
    <name type="scientific">Lampropedia hyalina DSM 16112</name>
    <dbReference type="NCBI Taxonomy" id="1122156"/>
    <lineage>
        <taxon>Bacteria</taxon>
        <taxon>Pseudomonadati</taxon>
        <taxon>Pseudomonadota</taxon>
        <taxon>Betaproteobacteria</taxon>
        <taxon>Burkholderiales</taxon>
        <taxon>Comamonadaceae</taxon>
        <taxon>Lampropedia</taxon>
    </lineage>
</organism>
<protein>
    <submittedName>
        <fullName evidence="6">Lipopolysaccharide export system protein LptC</fullName>
    </submittedName>
</protein>
<evidence type="ECO:0000313" key="6">
    <source>
        <dbReference type="EMBL" id="SHF57902.1"/>
    </source>
</evidence>
<dbReference type="GO" id="GO:0030288">
    <property type="term" value="C:outer membrane-bounded periplasmic space"/>
    <property type="evidence" value="ECO:0007669"/>
    <property type="project" value="TreeGrafter"/>
</dbReference>
<name>A0A1M5CU67_9BURK</name>
<evidence type="ECO:0000256" key="3">
    <source>
        <dbReference type="ARBA" id="ARBA00022692"/>
    </source>
</evidence>
<evidence type="ECO:0000256" key="4">
    <source>
        <dbReference type="ARBA" id="ARBA00022989"/>
    </source>
</evidence>
<dbReference type="GO" id="GO:0015221">
    <property type="term" value="F:lipopolysaccharide transmembrane transporter activity"/>
    <property type="evidence" value="ECO:0007669"/>
    <property type="project" value="InterPro"/>
</dbReference>
<gene>
    <name evidence="6" type="ORF">SAMN02745117_02230</name>
</gene>
<dbReference type="InterPro" id="IPR026265">
    <property type="entry name" value="LptC"/>
</dbReference>
<dbReference type="InterPro" id="IPR052363">
    <property type="entry name" value="LPS_export_LptC"/>
</dbReference>
<keyword evidence="3" id="KW-0812">Transmembrane</keyword>
<dbReference type="NCBIfam" id="TIGR04409">
    <property type="entry name" value="LptC_YrbK"/>
    <property type="match status" value="1"/>
</dbReference>
<dbReference type="Gene3D" id="2.60.450.10">
    <property type="entry name" value="Lipopolysaccharide (LPS) transport protein A like domain"/>
    <property type="match status" value="1"/>
</dbReference>
<evidence type="ECO:0000256" key="2">
    <source>
        <dbReference type="ARBA" id="ARBA00022519"/>
    </source>
</evidence>
<keyword evidence="5" id="KW-0472">Membrane</keyword>
<proteinExistence type="predicted"/>
<sequence length="199" mass="22368">MKFSPRSLNYGMDKFSVYLPLFVMALLALATFWLARNAPTFVQEAQVDLTSTDPDYAMRDFAVRTYAGSGNLMVQIHGESGQHYPVRDLLEVHRIRVRFVADNGRVTTASAQTGTSNGKGTEMSLRGNAVVVQEPLAQSPRLEFQGEELLLWPEESRVQSNLPVTLLRGADRMSGDTLYYDKNRQQIEIKGRVRTTLQP</sequence>
<reference evidence="6 7" key="1">
    <citation type="submission" date="2016-11" db="EMBL/GenBank/DDBJ databases">
        <authorList>
            <person name="Jaros S."/>
            <person name="Januszkiewicz K."/>
            <person name="Wedrychowicz H."/>
        </authorList>
    </citation>
    <scope>NUCLEOTIDE SEQUENCE [LARGE SCALE GENOMIC DNA]</scope>
    <source>
        <strain evidence="6 7">DSM 16112</strain>
    </source>
</reference>
<dbReference type="RefSeq" id="WP_084523215.1">
    <property type="nucleotide sequence ID" value="NZ_FQUZ01000029.1"/>
</dbReference>
<dbReference type="AlphaFoldDB" id="A0A1M5CU67"/>
<dbReference type="OrthoDB" id="5298112at2"/>